<name>A0A4Z1E2K1_9MICO</name>
<dbReference type="InterPro" id="IPR001119">
    <property type="entry name" value="SLH_dom"/>
</dbReference>
<dbReference type="PANTHER" id="PTHR43308:SF5">
    <property type="entry name" value="S-LAYER PROTEIN _ PEPTIDOGLYCAN ENDO-BETA-N-ACETYLGLUCOSAMINIDASE"/>
    <property type="match status" value="1"/>
</dbReference>
<evidence type="ECO:0000259" key="2">
    <source>
        <dbReference type="PROSITE" id="PS51272"/>
    </source>
</evidence>
<feature type="domain" description="SLH" evidence="2">
    <location>
        <begin position="289"/>
        <end position="349"/>
    </location>
</feature>
<dbReference type="Pfam" id="PF00395">
    <property type="entry name" value="SLH"/>
    <property type="match status" value="3"/>
</dbReference>
<proteinExistence type="predicted"/>
<organism evidence="3 4">
    <name type="scientific">Serinibacter arcticus</name>
    <dbReference type="NCBI Taxonomy" id="1655435"/>
    <lineage>
        <taxon>Bacteria</taxon>
        <taxon>Bacillati</taxon>
        <taxon>Actinomycetota</taxon>
        <taxon>Actinomycetes</taxon>
        <taxon>Micrococcales</taxon>
        <taxon>Beutenbergiaceae</taxon>
        <taxon>Serinibacter</taxon>
    </lineage>
</organism>
<feature type="signal peptide" evidence="1">
    <location>
        <begin position="1"/>
        <end position="24"/>
    </location>
</feature>
<dbReference type="PANTHER" id="PTHR43308">
    <property type="entry name" value="OUTER MEMBRANE PROTEIN ALPHA-RELATED"/>
    <property type="match status" value="1"/>
</dbReference>
<dbReference type="AlphaFoldDB" id="A0A4Z1E2K1"/>
<reference evidence="3 4" key="1">
    <citation type="submission" date="2018-11" db="EMBL/GenBank/DDBJ databases">
        <title>Complete genome sequencing of the Actinobacteria Serinibacter sp. K3-2.</title>
        <authorList>
            <person name="Rakitin A.L."/>
            <person name="Beletsky A.V."/>
            <person name="Mardanov A.V."/>
            <person name="Ravin N.V."/>
            <person name="Gromova A.S."/>
            <person name="Filippova S.N."/>
            <person name="Gal'Chenko V.F."/>
        </authorList>
    </citation>
    <scope>NUCLEOTIDE SEQUENCE [LARGE SCALE GENOMIC DNA]</scope>
    <source>
        <strain evidence="3 4">K3-2</strain>
    </source>
</reference>
<feature type="domain" description="SLH" evidence="2">
    <location>
        <begin position="360"/>
        <end position="415"/>
    </location>
</feature>
<dbReference type="PROSITE" id="PS51272">
    <property type="entry name" value="SLH"/>
    <property type="match status" value="3"/>
</dbReference>
<dbReference type="OrthoDB" id="5140323at2"/>
<evidence type="ECO:0000256" key="1">
    <source>
        <dbReference type="SAM" id="SignalP"/>
    </source>
</evidence>
<dbReference type="PROSITE" id="PS51257">
    <property type="entry name" value="PROKAR_LIPOPROTEIN"/>
    <property type="match status" value="1"/>
</dbReference>
<dbReference type="EMBL" id="RHPJ01000001">
    <property type="protein sequence ID" value="TGO06255.1"/>
    <property type="molecule type" value="Genomic_DNA"/>
</dbReference>
<keyword evidence="1" id="KW-0732">Signal</keyword>
<comment type="caution">
    <text evidence="3">The sequence shown here is derived from an EMBL/GenBank/DDBJ whole genome shotgun (WGS) entry which is preliminary data.</text>
</comment>
<dbReference type="Proteomes" id="UP000297318">
    <property type="component" value="Unassembled WGS sequence"/>
</dbReference>
<keyword evidence="4" id="KW-1185">Reference proteome</keyword>
<feature type="chain" id="PRO_5021456275" evidence="1">
    <location>
        <begin position="25"/>
        <end position="415"/>
    </location>
</feature>
<accession>A0A4Z1E2K1</accession>
<evidence type="ECO:0000313" key="4">
    <source>
        <dbReference type="Proteomes" id="UP000297318"/>
    </source>
</evidence>
<gene>
    <name evidence="3" type="ORF">SERN_0447</name>
</gene>
<dbReference type="RefSeq" id="WP_135848487.1">
    <property type="nucleotide sequence ID" value="NZ_RHPJ01000001.1"/>
</dbReference>
<protein>
    <submittedName>
        <fullName evidence="3">Glycerol-3-phosphate ABC transporter, periplasmic glycerol-3-phosphate-binding protein</fullName>
    </submittedName>
</protein>
<dbReference type="InterPro" id="IPR051465">
    <property type="entry name" value="Cell_Envelope_Struct_Comp"/>
</dbReference>
<evidence type="ECO:0000313" key="3">
    <source>
        <dbReference type="EMBL" id="TGO06255.1"/>
    </source>
</evidence>
<feature type="domain" description="SLH" evidence="2">
    <location>
        <begin position="224"/>
        <end position="287"/>
    </location>
</feature>
<sequence>MRRVLSVIVVALLAACIGIAPAMAAPGTRLTVVLADPDAGRAFVNVSGVGEVEGYRSSAVIAQGAREPAVFLGLQPGRYSVQVSFDDRPTVWVAPDGRSLPRTTAPPPLVEVGTSPVSVGPVTVPAGAGLTGRLVDSAGAPVQAMNVYATAQDLSQPTRITSGTSGAFGLSGLAETGYTVEADVIGQRYRLVEGPHGLVMSRTGDPFAPGLALGSTTDLGDVIVRDVFADVRATNQFSTEIAWAREGGIVNGYDDGSFRPRAPVNRDAMAAFLYRMAGRPFFDPPAVSPFVDVPPSAAFYREITWLASTGISTGWPDGTFRPLQPVARDAMSAFLFRYVSVAGHWRGTSQSTTAGFQAPSTSPFTDLTTSTPFFREMAWMSYRSVSTGYPDGSFRPSDPVQRDAVAAFLHRSRGF</sequence>